<dbReference type="SUPFAM" id="SSF47413">
    <property type="entry name" value="lambda repressor-like DNA-binding domains"/>
    <property type="match status" value="1"/>
</dbReference>
<comment type="caution">
    <text evidence="2">The sequence shown here is derived from an EMBL/GenBank/DDBJ whole genome shotgun (WGS) entry which is preliminary data.</text>
</comment>
<dbReference type="Proteomes" id="UP001206128">
    <property type="component" value="Unassembled WGS sequence"/>
</dbReference>
<gene>
    <name evidence="2" type="ORF">LX83_005974</name>
</gene>
<protein>
    <submittedName>
        <fullName evidence="2">Helix-turn-helix domain-containing protein</fullName>
    </submittedName>
</protein>
<keyword evidence="3" id="KW-1185">Reference proteome</keyword>
<dbReference type="CDD" id="cd00093">
    <property type="entry name" value="HTH_XRE"/>
    <property type="match status" value="1"/>
</dbReference>
<dbReference type="RefSeq" id="WP_253777548.1">
    <property type="nucleotide sequence ID" value="NZ_JAMTCK010000017.1"/>
</dbReference>
<dbReference type="SMART" id="SM00530">
    <property type="entry name" value="HTH_XRE"/>
    <property type="match status" value="1"/>
</dbReference>
<dbReference type="GO" id="GO:0003677">
    <property type="term" value="F:DNA binding"/>
    <property type="evidence" value="ECO:0007669"/>
    <property type="project" value="InterPro"/>
</dbReference>
<proteinExistence type="predicted"/>
<dbReference type="AlphaFoldDB" id="A0AAE3GJ30"/>
<dbReference type="InterPro" id="IPR043917">
    <property type="entry name" value="DUF5753"/>
</dbReference>
<dbReference type="PROSITE" id="PS50943">
    <property type="entry name" value="HTH_CROC1"/>
    <property type="match status" value="1"/>
</dbReference>
<dbReference type="EMBL" id="JAMTCK010000017">
    <property type="protein sequence ID" value="MCP2169090.1"/>
    <property type="molecule type" value="Genomic_DNA"/>
</dbReference>
<dbReference type="Pfam" id="PF13560">
    <property type="entry name" value="HTH_31"/>
    <property type="match status" value="1"/>
</dbReference>
<organism evidence="2 3">
    <name type="scientific">Goodfellowiella coeruleoviolacea</name>
    <dbReference type="NCBI Taxonomy" id="334858"/>
    <lineage>
        <taxon>Bacteria</taxon>
        <taxon>Bacillati</taxon>
        <taxon>Actinomycetota</taxon>
        <taxon>Actinomycetes</taxon>
        <taxon>Pseudonocardiales</taxon>
        <taxon>Pseudonocardiaceae</taxon>
        <taxon>Goodfellowiella</taxon>
    </lineage>
</organism>
<feature type="domain" description="HTH cro/C1-type" evidence="1">
    <location>
        <begin position="15"/>
        <end position="68"/>
    </location>
</feature>
<sequence length="286" mass="32498">MSTQTVRLKFLGIAMREFREQTDVTPQQAAKTLGRAVSKITRLEKGQNGLTVAEAEKLLRLYQVTDEAQVAEVLDLARTSRRRGHWAGHRSTIPLGLRPYIEFEQDASRHRSYGMELVPGLLQTPNYTRVMLLRPGPAKVAPEDIDRVVQTRIDRQQTLFGDSPAEAHFVLSESCLRRHYGTNRVMHEQMLHLAEMALRPNIVIQILPFRVPGTTFGFKIMRIPAPAPSQRDPLDLVYVETLHNSDYLDDMPSVQDYDSLWSYLSAAALGPEDSRRMILSAAQEYE</sequence>
<dbReference type="InterPro" id="IPR010982">
    <property type="entry name" value="Lambda_DNA-bd_dom_sf"/>
</dbReference>
<evidence type="ECO:0000259" key="1">
    <source>
        <dbReference type="PROSITE" id="PS50943"/>
    </source>
</evidence>
<evidence type="ECO:0000313" key="2">
    <source>
        <dbReference type="EMBL" id="MCP2169090.1"/>
    </source>
</evidence>
<dbReference type="Pfam" id="PF19054">
    <property type="entry name" value="DUF5753"/>
    <property type="match status" value="1"/>
</dbReference>
<dbReference type="InterPro" id="IPR001387">
    <property type="entry name" value="Cro/C1-type_HTH"/>
</dbReference>
<evidence type="ECO:0000313" key="3">
    <source>
        <dbReference type="Proteomes" id="UP001206128"/>
    </source>
</evidence>
<reference evidence="2" key="1">
    <citation type="submission" date="2022-06" db="EMBL/GenBank/DDBJ databases">
        <title>Genomic Encyclopedia of Archaeal and Bacterial Type Strains, Phase II (KMG-II): from individual species to whole genera.</title>
        <authorList>
            <person name="Goeker M."/>
        </authorList>
    </citation>
    <scope>NUCLEOTIDE SEQUENCE</scope>
    <source>
        <strain evidence="2">DSM 43935</strain>
    </source>
</reference>
<accession>A0AAE3GJ30</accession>
<name>A0AAE3GJ30_9PSEU</name>
<dbReference type="Gene3D" id="1.10.260.40">
    <property type="entry name" value="lambda repressor-like DNA-binding domains"/>
    <property type="match status" value="1"/>
</dbReference>